<dbReference type="Gene3D" id="3.40.190.10">
    <property type="entry name" value="Periplasmic binding protein-like II"/>
    <property type="match status" value="1"/>
</dbReference>
<accession>A0A1F6WW59</accession>
<evidence type="ECO:0000259" key="5">
    <source>
        <dbReference type="Pfam" id="PF00496"/>
    </source>
</evidence>
<gene>
    <name evidence="6" type="ORF">A3A01_01535</name>
</gene>
<dbReference type="Pfam" id="PF00496">
    <property type="entry name" value="SBP_bac_5"/>
    <property type="match status" value="1"/>
</dbReference>
<dbReference type="PANTHER" id="PTHR30290:SF9">
    <property type="entry name" value="OLIGOPEPTIDE-BINDING PROTEIN APPA"/>
    <property type="match status" value="1"/>
</dbReference>
<keyword evidence="4" id="KW-0812">Transmembrane</keyword>
<dbReference type="EMBL" id="MFUU01000011">
    <property type="protein sequence ID" value="OGI86054.1"/>
    <property type="molecule type" value="Genomic_DNA"/>
</dbReference>
<evidence type="ECO:0000256" key="1">
    <source>
        <dbReference type="ARBA" id="ARBA00005695"/>
    </source>
</evidence>
<evidence type="ECO:0000313" key="6">
    <source>
        <dbReference type="EMBL" id="OGI86054.1"/>
    </source>
</evidence>
<dbReference type="Proteomes" id="UP000179352">
    <property type="component" value="Unassembled WGS sequence"/>
</dbReference>
<keyword evidence="4" id="KW-0472">Membrane</keyword>
<name>A0A1F6WW59_9BACT</name>
<dbReference type="PANTHER" id="PTHR30290">
    <property type="entry name" value="PERIPLASMIC BINDING COMPONENT OF ABC TRANSPORTER"/>
    <property type="match status" value="1"/>
</dbReference>
<dbReference type="GO" id="GO:0043190">
    <property type="term" value="C:ATP-binding cassette (ABC) transporter complex"/>
    <property type="evidence" value="ECO:0007669"/>
    <property type="project" value="InterPro"/>
</dbReference>
<dbReference type="STRING" id="1801770.A3A01_01535"/>
<dbReference type="InterPro" id="IPR039424">
    <property type="entry name" value="SBP_5"/>
</dbReference>
<feature type="transmembrane region" description="Helical" evidence="4">
    <location>
        <begin position="35"/>
        <end position="53"/>
    </location>
</feature>
<comment type="similarity">
    <text evidence="1">Belongs to the bacterial solute-binding protein 5 family.</text>
</comment>
<dbReference type="CDD" id="cd00995">
    <property type="entry name" value="PBP2_NikA_DppA_OppA_like"/>
    <property type="match status" value="1"/>
</dbReference>
<dbReference type="Gene3D" id="3.10.105.10">
    <property type="entry name" value="Dipeptide-binding Protein, Domain 3"/>
    <property type="match status" value="1"/>
</dbReference>
<evidence type="ECO:0000256" key="4">
    <source>
        <dbReference type="SAM" id="Phobius"/>
    </source>
</evidence>
<dbReference type="GO" id="GO:0015833">
    <property type="term" value="P:peptide transport"/>
    <property type="evidence" value="ECO:0007669"/>
    <property type="project" value="TreeGrafter"/>
</dbReference>
<dbReference type="PIRSF" id="PIRSF002741">
    <property type="entry name" value="MppA"/>
    <property type="match status" value="1"/>
</dbReference>
<organism evidence="6 7">
    <name type="scientific">Candidatus Nomurabacteria bacterium RIFCSPLOWO2_01_FULL_39_17</name>
    <dbReference type="NCBI Taxonomy" id="1801770"/>
    <lineage>
        <taxon>Bacteria</taxon>
        <taxon>Candidatus Nomuraibacteriota</taxon>
    </lineage>
</organism>
<dbReference type="SUPFAM" id="SSF53850">
    <property type="entry name" value="Periplasmic binding protein-like II"/>
    <property type="match status" value="1"/>
</dbReference>
<keyword evidence="4" id="KW-1133">Transmembrane helix</keyword>
<proteinExistence type="inferred from homology"/>
<evidence type="ECO:0000256" key="2">
    <source>
        <dbReference type="ARBA" id="ARBA00022448"/>
    </source>
</evidence>
<dbReference type="GO" id="GO:0042597">
    <property type="term" value="C:periplasmic space"/>
    <property type="evidence" value="ECO:0007669"/>
    <property type="project" value="UniProtKB-ARBA"/>
</dbReference>
<dbReference type="AlphaFoldDB" id="A0A1F6WW59"/>
<feature type="domain" description="Solute-binding protein family 5" evidence="5">
    <location>
        <begin position="111"/>
        <end position="479"/>
    </location>
</feature>
<reference evidence="6 7" key="1">
    <citation type="journal article" date="2016" name="Nat. Commun.">
        <title>Thousands of microbial genomes shed light on interconnected biogeochemical processes in an aquifer system.</title>
        <authorList>
            <person name="Anantharaman K."/>
            <person name="Brown C.T."/>
            <person name="Hug L.A."/>
            <person name="Sharon I."/>
            <person name="Castelle C.J."/>
            <person name="Probst A.J."/>
            <person name="Thomas B.C."/>
            <person name="Singh A."/>
            <person name="Wilkins M.J."/>
            <person name="Karaoz U."/>
            <person name="Brodie E.L."/>
            <person name="Williams K.H."/>
            <person name="Hubbard S.S."/>
            <person name="Banfield J.F."/>
        </authorList>
    </citation>
    <scope>NUCLEOTIDE SEQUENCE [LARGE SCALE GENOMIC DNA]</scope>
</reference>
<dbReference type="InterPro" id="IPR030678">
    <property type="entry name" value="Peptide/Ni-bd"/>
</dbReference>
<dbReference type="Gene3D" id="3.90.76.10">
    <property type="entry name" value="Dipeptide-binding Protein, Domain 1"/>
    <property type="match status" value="1"/>
</dbReference>
<keyword evidence="3" id="KW-0732">Signal</keyword>
<dbReference type="GO" id="GO:1904680">
    <property type="term" value="F:peptide transmembrane transporter activity"/>
    <property type="evidence" value="ECO:0007669"/>
    <property type="project" value="TreeGrafter"/>
</dbReference>
<protein>
    <recommendedName>
        <fullName evidence="5">Solute-binding protein family 5 domain-containing protein</fullName>
    </recommendedName>
</protein>
<evidence type="ECO:0000313" key="7">
    <source>
        <dbReference type="Proteomes" id="UP000179352"/>
    </source>
</evidence>
<comment type="caution">
    <text evidence="6">The sequence shown here is derived from an EMBL/GenBank/DDBJ whole genome shotgun (WGS) entry which is preliminary data.</text>
</comment>
<dbReference type="InterPro" id="IPR000914">
    <property type="entry name" value="SBP_5_dom"/>
</dbReference>
<keyword evidence="2" id="KW-0813">Transport</keyword>
<evidence type="ECO:0000256" key="3">
    <source>
        <dbReference type="ARBA" id="ARBA00022729"/>
    </source>
</evidence>
<sequence length="587" mass="66579">MENPYSRIRRLKIFGKLPAKNEIEKAILSFSKREYIIFFALIAILLVSTLSILQKINKSFLIQVPMQGGYISEGIVGTPRFINPALALSDADRDLTTLIYSGLMRKDQNGKLNPDLAEKVENSKDNLNYTFTLRDKIYFQDGTMVTADDVVFTINTVKDPILKSPRKGNFDGVVVEKIDNKTVKFTLKQPSSVFLENMTLGIMPVRLWNASPIELNDANTNPIGSGPYQITKINRESSGSINSYELTAFKKWNLEQLYLENVNLFFFSNEEDLISALEKGTVDQISSITPKNANILKEKSYRIEFSVLPRVFGLFFNQNQNQIFTDKRVIQAINEAIDKEQIIKGVLSGYGVVINDPIPPNIIAYQKLKAENIPTPEEKLAKATEILAKDGWKVGSSGFLEKSFVINKRKTNKVLEFSISTGNTPELVKSAESIQKNLQAVGMKVDVKIFETGNLNQSVIRPRNYDTLLFGQIINNESDLLAFWHSSQRKDPGLNVAMYTNTKVDKILEDAFITINEENRIKKYVQFEDEIRKDMPAVFLYSPSFIYIVSKNLQGLNINSITSPADRFLNIQSWYTQTDNVWKIFAN</sequence>